<dbReference type="Proteomes" id="UP001597109">
    <property type="component" value="Unassembled WGS sequence"/>
</dbReference>
<keyword evidence="3" id="KW-0328">Glycosyltransferase</keyword>
<comment type="caution">
    <text evidence="3">The sequence shown here is derived from an EMBL/GenBank/DDBJ whole genome shotgun (WGS) entry which is preliminary data.</text>
</comment>
<dbReference type="PANTHER" id="PTHR48090:SF8">
    <property type="entry name" value="GLYCOSYLTRANSFERASE CSBB-RELATED"/>
    <property type="match status" value="1"/>
</dbReference>
<dbReference type="Gene3D" id="3.90.550.10">
    <property type="entry name" value="Spore Coat Polysaccharide Biosynthesis Protein SpsA, Chain A"/>
    <property type="match status" value="1"/>
</dbReference>
<dbReference type="SUPFAM" id="SSF53448">
    <property type="entry name" value="Nucleotide-diphospho-sugar transferases"/>
    <property type="match status" value="1"/>
</dbReference>
<keyword evidence="3" id="KW-0808">Transferase</keyword>
<keyword evidence="1" id="KW-1133">Transmembrane helix</keyword>
<dbReference type="InterPro" id="IPR001173">
    <property type="entry name" value="Glyco_trans_2-like"/>
</dbReference>
<keyword evidence="1" id="KW-0472">Membrane</keyword>
<gene>
    <name evidence="3" type="ORF">ACFQ1X_10415</name>
</gene>
<evidence type="ECO:0000256" key="1">
    <source>
        <dbReference type="SAM" id="Phobius"/>
    </source>
</evidence>
<protein>
    <submittedName>
        <fullName evidence="3">Glycosyltransferase family 2 protein</fullName>
        <ecNumber evidence="3">2.4.-.-</ecNumber>
    </submittedName>
</protein>
<keyword evidence="1" id="KW-0812">Transmembrane</keyword>
<dbReference type="EMBL" id="JBHTKI010000014">
    <property type="protein sequence ID" value="MFD1031842.1"/>
    <property type="molecule type" value="Genomic_DNA"/>
</dbReference>
<keyword evidence="4" id="KW-1185">Reference proteome</keyword>
<dbReference type="EC" id="2.4.-.-" evidence="3"/>
<dbReference type="InterPro" id="IPR050256">
    <property type="entry name" value="Glycosyltransferase_2"/>
</dbReference>
<accession>A0ABW3LCJ5</accession>
<evidence type="ECO:0000313" key="4">
    <source>
        <dbReference type="Proteomes" id="UP001597109"/>
    </source>
</evidence>
<dbReference type="CDD" id="cd04187">
    <property type="entry name" value="DPM1_like_bac"/>
    <property type="match status" value="1"/>
</dbReference>
<feature type="transmembrane region" description="Helical" evidence="1">
    <location>
        <begin position="228"/>
        <end position="251"/>
    </location>
</feature>
<evidence type="ECO:0000259" key="2">
    <source>
        <dbReference type="Pfam" id="PF00535"/>
    </source>
</evidence>
<dbReference type="RefSeq" id="WP_144841653.1">
    <property type="nucleotide sequence ID" value="NZ_JBHTKI010000014.1"/>
</dbReference>
<dbReference type="PANTHER" id="PTHR48090">
    <property type="entry name" value="UNDECAPRENYL-PHOSPHATE 4-DEOXY-4-FORMAMIDO-L-ARABINOSE TRANSFERASE-RELATED"/>
    <property type="match status" value="1"/>
</dbReference>
<name>A0ABW3LCJ5_9BACL</name>
<sequence>MQFSIVIPCFNEENNIRNFQLEMQKVMGQSYSYELIFINDGSRDKTEHVLRELSEQEEHVFYISFSRNFGKEAAMLAGLEFAKGDAVIIMDGDLQHPPSLIPEMIGKFEEGYDQVIARRNRKGDSFVRSGLSSLYYRLINWFVEVELEDGVGDFRLLSRRAVNSLLSLKEYNRFSKGLFAWIGFKEYIIDYENVTREDGTSSWTFPKLLNYAFDGLLSFNNKPLRASIYIGLTLTAVSILYVIVMLIQVIFRGVDEPGYFTLISAILLVGGVQLTFLGLIGEYIGRIYYETKKRPHYLINETNMESSTFEKHPKY</sequence>
<dbReference type="GO" id="GO:0016757">
    <property type="term" value="F:glycosyltransferase activity"/>
    <property type="evidence" value="ECO:0007669"/>
    <property type="project" value="UniProtKB-KW"/>
</dbReference>
<feature type="transmembrane region" description="Helical" evidence="1">
    <location>
        <begin position="257"/>
        <end position="284"/>
    </location>
</feature>
<feature type="domain" description="Glycosyltransferase 2-like" evidence="2">
    <location>
        <begin position="4"/>
        <end position="163"/>
    </location>
</feature>
<dbReference type="Pfam" id="PF00535">
    <property type="entry name" value="Glycos_transf_2"/>
    <property type="match status" value="1"/>
</dbReference>
<proteinExistence type="predicted"/>
<evidence type="ECO:0000313" key="3">
    <source>
        <dbReference type="EMBL" id="MFD1031842.1"/>
    </source>
</evidence>
<dbReference type="InterPro" id="IPR029044">
    <property type="entry name" value="Nucleotide-diphossugar_trans"/>
</dbReference>
<reference evidence="4" key="1">
    <citation type="journal article" date="2019" name="Int. J. Syst. Evol. Microbiol.">
        <title>The Global Catalogue of Microorganisms (GCM) 10K type strain sequencing project: providing services to taxonomists for standard genome sequencing and annotation.</title>
        <authorList>
            <consortium name="The Broad Institute Genomics Platform"/>
            <consortium name="The Broad Institute Genome Sequencing Center for Infectious Disease"/>
            <person name="Wu L."/>
            <person name="Ma J."/>
        </authorList>
    </citation>
    <scope>NUCLEOTIDE SEQUENCE [LARGE SCALE GENOMIC DNA]</scope>
    <source>
        <strain evidence="4">CCUG 56756</strain>
    </source>
</reference>
<organism evidence="3 4">
    <name type="scientific">Metaplanococcus flavidus</name>
    <dbReference type="NCBI Taxonomy" id="569883"/>
    <lineage>
        <taxon>Bacteria</taxon>
        <taxon>Bacillati</taxon>
        <taxon>Bacillota</taxon>
        <taxon>Bacilli</taxon>
        <taxon>Bacillales</taxon>
        <taxon>Caryophanaceae</taxon>
        <taxon>Metaplanococcus</taxon>
    </lineage>
</organism>